<dbReference type="EMBL" id="DS989848">
    <property type="protein sequence ID" value="EDX75859.1"/>
    <property type="molecule type" value="Genomic_DNA"/>
</dbReference>
<comment type="catalytic activity">
    <reaction evidence="1">
        <text>5-amino-6-(5-phospho-D-ribosylamino)uracil + H2O = 5,6-diaminouracil + D-ribose 5-phosphate</text>
        <dbReference type="Rhea" id="RHEA:55020"/>
        <dbReference type="ChEBI" id="CHEBI:15377"/>
        <dbReference type="ChEBI" id="CHEBI:46252"/>
        <dbReference type="ChEBI" id="CHEBI:58453"/>
        <dbReference type="ChEBI" id="CHEBI:78346"/>
    </reaction>
</comment>
<evidence type="ECO:0000256" key="1">
    <source>
        <dbReference type="ARBA" id="ARBA00000022"/>
    </source>
</evidence>
<dbReference type="SUPFAM" id="SSF143990">
    <property type="entry name" value="YbiA-like"/>
    <property type="match status" value="1"/>
</dbReference>
<comment type="catalytic activity">
    <reaction evidence="2">
        <text>2,5-diamino-6-hydroxy-4-(5-phosphoribosylamino)-pyrimidine + H2O = 2,5,6-triamino-4-hydroxypyrimidine + D-ribose 5-phosphate</text>
        <dbReference type="Rhea" id="RHEA:23436"/>
        <dbReference type="ChEBI" id="CHEBI:15377"/>
        <dbReference type="ChEBI" id="CHEBI:58614"/>
        <dbReference type="ChEBI" id="CHEBI:78346"/>
        <dbReference type="ChEBI" id="CHEBI:137796"/>
    </reaction>
</comment>
<evidence type="ECO:0000259" key="3">
    <source>
        <dbReference type="Pfam" id="PF08719"/>
    </source>
</evidence>
<proteinExistence type="predicted"/>
<reference evidence="4 5" key="1">
    <citation type="submission" date="2008-07" db="EMBL/GenBank/DDBJ databases">
        <authorList>
            <person name="Tandeau de Marsac N."/>
            <person name="Ferriera S."/>
            <person name="Johnson J."/>
            <person name="Kravitz S."/>
            <person name="Beeson K."/>
            <person name="Sutton G."/>
            <person name="Rogers Y.-H."/>
            <person name="Friedman R."/>
            <person name="Frazier M."/>
            <person name="Venter J.C."/>
        </authorList>
    </citation>
    <scope>NUCLEOTIDE SEQUENCE [LARGE SCALE GENOMIC DNA]</scope>
    <source>
        <strain evidence="4 5">PCC 7420</strain>
    </source>
</reference>
<dbReference type="eggNOG" id="COG3236">
    <property type="taxonomic scope" value="Bacteria"/>
</dbReference>
<evidence type="ECO:0000256" key="2">
    <source>
        <dbReference type="ARBA" id="ARBA00000751"/>
    </source>
</evidence>
<keyword evidence="5" id="KW-1185">Reference proteome</keyword>
<dbReference type="OrthoDB" id="67297at2"/>
<dbReference type="InterPro" id="IPR012816">
    <property type="entry name" value="NADAR"/>
</dbReference>
<evidence type="ECO:0000313" key="5">
    <source>
        <dbReference type="Proteomes" id="UP000003835"/>
    </source>
</evidence>
<dbReference type="Pfam" id="PF08719">
    <property type="entry name" value="NADAR"/>
    <property type="match status" value="1"/>
</dbReference>
<sequence>MTIYFYKVEEPYGCFSNFSPHPIQIDGWCWQTVEHYYQAHKFVGTTDEALIRTIKNVSTPMEAALLGRDRTRNHRPDWEQVKQQIMWRGVLTKFLTHPDIQQILLNTGEDVIVEDSPTDYYWGCGEDQTGENHLGKMLMNVRQHIRQHLAQANCKLVDR</sequence>
<evidence type="ECO:0000313" key="4">
    <source>
        <dbReference type="EMBL" id="EDX75859.1"/>
    </source>
</evidence>
<dbReference type="NCBIfam" id="TIGR02464">
    <property type="entry name" value="ribofla_fusion"/>
    <property type="match status" value="1"/>
</dbReference>
<dbReference type="STRING" id="118168.MC7420_6514"/>
<dbReference type="CDD" id="cd15457">
    <property type="entry name" value="NADAR"/>
    <property type="match status" value="1"/>
</dbReference>
<protein>
    <recommendedName>
        <fullName evidence="3">NADAR domain-containing protein</fullName>
    </recommendedName>
</protein>
<dbReference type="Proteomes" id="UP000003835">
    <property type="component" value="Unassembled WGS sequence"/>
</dbReference>
<feature type="domain" description="NADAR" evidence="3">
    <location>
        <begin position="4"/>
        <end position="146"/>
    </location>
</feature>
<dbReference type="AlphaFoldDB" id="B4VQA7"/>
<dbReference type="RefSeq" id="WP_006100996.1">
    <property type="nucleotide sequence ID" value="NZ_DS989848.1"/>
</dbReference>
<dbReference type="InterPro" id="IPR037238">
    <property type="entry name" value="YbiA-like_sf"/>
</dbReference>
<accession>B4VQA7</accession>
<dbReference type="Gene3D" id="1.10.357.40">
    <property type="entry name" value="YbiA-like"/>
    <property type="match status" value="1"/>
</dbReference>
<gene>
    <name evidence="4" type="ORF">MC7420_6514</name>
</gene>
<organism evidence="4 5">
    <name type="scientific">Coleofasciculus chthonoplastes PCC 7420</name>
    <dbReference type="NCBI Taxonomy" id="118168"/>
    <lineage>
        <taxon>Bacteria</taxon>
        <taxon>Bacillati</taxon>
        <taxon>Cyanobacteriota</taxon>
        <taxon>Cyanophyceae</taxon>
        <taxon>Coleofasciculales</taxon>
        <taxon>Coleofasciculaceae</taxon>
        <taxon>Coleofasciculus</taxon>
    </lineage>
</organism>
<dbReference type="HOGENOM" id="CLU_084247_3_1_3"/>
<name>B4VQA7_9CYAN</name>